<dbReference type="AlphaFoldDB" id="A0A7Y2REP6"/>
<proteinExistence type="predicted"/>
<reference evidence="1 2" key="1">
    <citation type="submission" date="2020-04" db="EMBL/GenBank/DDBJ databases">
        <title>Acinetobacter Taxon 24.</title>
        <authorList>
            <person name="Nemec A."/>
            <person name="Radolfova-Krizova L."/>
            <person name="Higgins P.G."/>
            <person name="Spanelova P."/>
        </authorList>
    </citation>
    <scope>NUCLEOTIDE SEQUENCE [LARGE SCALE GENOMIC DNA]</scope>
    <source>
        <strain evidence="1 2">ANC 5380</strain>
    </source>
</reference>
<dbReference type="Proteomes" id="UP000569202">
    <property type="component" value="Unassembled WGS sequence"/>
</dbReference>
<sequence length="406" mass="46968">MSFVDYNLNEFILEFESELHKEGFYLKKSFNEGPNGDRFYKTGYKDKHKAFGRYKLINGSDTESGYPLIIWSFFSIVDKTGVVLSKQESRLFWCKPKDGKPTRPKKSFDEKEHQRIIAEREEKQLKLQKSLSSLAKKEYEQLKISGGDANNHEYIISKNVKAARGLVLANADMKIPSYYNQFRVKEEDKSYYNIRKGDLLIPAINLDLEFVTYQRITASGRKFQRIDVSTVGAFYCLGEWRTSTKRIYLCEGYATGYSLHSATNGVVFVCFDVANIGVLLMQLKARYPEIEVIICTDNDRKKTTKVGLYKGFEYSYLYNAPFIFPVFPEGDKYKDDSDWNDMAKHFSLEDIKAYCEKQISYFKAVGKNKCIELVAKKNGISGKDLDIHRMNNKLLFNTMDLSFLTV</sequence>
<dbReference type="InterPro" id="IPR034154">
    <property type="entry name" value="TOPRIM_DnaG/twinkle"/>
</dbReference>
<dbReference type="RefSeq" id="WP_171540239.1">
    <property type="nucleotide sequence ID" value="NZ_JABERL010000018.1"/>
</dbReference>
<dbReference type="EMBL" id="JABERL010000018">
    <property type="protein sequence ID" value="NNH77395.1"/>
    <property type="molecule type" value="Genomic_DNA"/>
</dbReference>
<gene>
    <name evidence="1" type="ORF">HLH17_06870</name>
</gene>
<name>A0A7Y2REP6_9GAMM</name>
<evidence type="ECO:0000313" key="1">
    <source>
        <dbReference type="EMBL" id="NNH77395.1"/>
    </source>
</evidence>
<accession>A0A7Y2REP6</accession>
<evidence type="ECO:0000313" key="2">
    <source>
        <dbReference type="Proteomes" id="UP000569202"/>
    </source>
</evidence>
<evidence type="ECO:0008006" key="3">
    <source>
        <dbReference type="Google" id="ProtNLM"/>
    </source>
</evidence>
<comment type="caution">
    <text evidence="1">The sequence shown here is derived from an EMBL/GenBank/DDBJ whole genome shotgun (WGS) entry which is preliminary data.</text>
</comment>
<protein>
    <recommendedName>
        <fullName evidence="3">Toprim domain-containing protein</fullName>
    </recommendedName>
</protein>
<organism evidence="1 2">
    <name type="scientific">Acinetobacter terrae</name>
    <dbReference type="NCBI Taxonomy" id="2731247"/>
    <lineage>
        <taxon>Bacteria</taxon>
        <taxon>Pseudomonadati</taxon>
        <taxon>Pseudomonadota</taxon>
        <taxon>Gammaproteobacteria</taxon>
        <taxon>Moraxellales</taxon>
        <taxon>Moraxellaceae</taxon>
        <taxon>Acinetobacter</taxon>
        <taxon>Acinetobacter Taxon 24</taxon>
    </lineage>
</organism>
<dbReference type="CDD" id="cd01029">
    <property type="entry name" value="TOPRIM_primases"/>
    <property type="match status" value="1"/>
</dbReference>